<accession>A0ABR7K2J8</accession>
<comment type="caution">
    <text evidence="1">The sequence shown here is derived from an EMBL/GenBank/DDBJ whole genome shotgun (WGS) entry which is preliminary data.</text>
</comment>
<gene>
    <name evidence="1" type="ORF">H8891_05880</name>
</gene>
<reference evidence="1 2" key="1">
    <citation type="submission" date="2020-08" db="EMBL/GenBank/DDBJ databases">
        <authorList>
            <person name="Liu C."/>
            <person name="Sun Q."/>
        </authorList>
    </citation>
    <scope>NUCLEOTIDE SEQUENCE [LARGE SCALE GENOMIC DNA]</scope>
    <source>
        <strain evidence="1 2">NSJ-45</strain>
    </source>
</reference>
<dbReference type="Proteomes" id="UP000611796">
    <property type="component" value="Unassembled WGS sequence"/>
</dbReference>
<keyword evidence="2" id="KW-1185">Reference proteome</keyword>
<dbReference type="PROSITE" id="PS51257">
    <property type="entry name" value="PROKAR_LIPOPROTEIN"/>
    <property type="match status" value="1"/>
</dbReference>
<evidence type="ECO:0008006" key="3">
    <source>
        <dbReference type="Google" id="ProtNLM"/>
    </source>
</evidence>
<dbReference type="RefSeq" id="WP_187005589.1">
    <property type="nucleotide sequence ID" value="NZ_JACRWD010000001.1"/>
</dbReference>
<evidence type="ECO:0000313" key="1">
    <source>
        <dbReference type="EMBL" id="MBC6003322.1"/>
    </source>
</evidence>
<dbReference type="EMBL" id="JACRWD010000001">
    <property type="protein sequence ID" value="MBC6003322.1"/>
    <property type="molecule type" value="Genomic_DNA"/>
</dbReference>
<protein>
    <recommendedName>
        <fullName evidence="3">Lipoprotein</fullName>
    </recommendedName>
</protein>
<evidence type="ECO:0000313" key="2">
    <source>
        <dbReference type="Proteomes" id="UP000611796"/>
    </source>
</evidence>
<organism evidence="1 2">
    <name type="scientific">Paeniclostridium hominis</name>
    <dbReference type="NCBI Taxonomy" id="2764329"/>
    <lineage>
        <taxon>Bacteria</taxon>
        <taxon>Bacillati</taxon>
        <taxon>Bacillota</taxon>
        <taxon>Clostridia</taxon>
        <taxon>Peptostreptococcales</taxon>
        <taxon>Peptostreptococcaceae</taxon>
        <taxon>Paeniclostridium</taxon>
    </lineage>
</organism>
<sequence length="281" mass="31768">MNDSVKKTSIISIILIFTVSILSGCASNENNIKDDKINLERVKSDMSYKDANVLEIGEPVVTDDPNDNNNNKFIDTKTKVKNISDLNIRNIELIFREYDNENNALAKTEALSKVTLKPGQSVYIQSAHKKFTKKVEVIGYSYNLDNQLIYVDLLKDKFNVLNTNEKIVAYKKYDVLGISEPKITNKVKGGYNAQITIKNISDKDIGSLVLEIAELNDKGEYINVTYLDSYEVIKKSQEIKLNSVHPNDAKKLEVIGYIYDDISDNTTVEVNLKLNEAILMK</sequence>
<proteinExistence type="predicted"/>
<name>A0ABR7K2J8_9FIRM</name>